<dbReference type="RefSeq" id="WP_263406651.1">
    <property type="nucleotide sequence ID" value="NZ_CP137640.1"/>
</dbReference>
<sequence length="44" mass="4990">MGRTKRGNANAQRNKNKKEANRTSEELVEFQTGTKERGARPTLD</sequence>
<reference evidence="2 3" key="1">
    <citation type="submission" date="2023-10" db="EMBL/GenBank/DDBJ databases">
        <title>Niallia locisalis sp.nov. isolated from a salt pond sample.</title>
        <authorList>
            <person name="Li X.-J."/>
            <person name="Dong L."/>
        </authorList>
    </citation>
    <scope>NUCLEOTIDE SEQUENCE [LARGE SCALE GENOMIC DNA]</scope>
    <source>
        <strain evidence="2 3">DSM 29761</strain>
    </source>
</reference>
<feature type="compositionally biased region" description="Basic and acidic residues" evidence="1">
    <location>
        <begin position="34"/>
        <end position="44"/>
    </location>
</feature>
<protein>
    <submittedName>
        <fullName evidence="2">Uncharacterized protein</fullName>
    </submittedName>
</protein>
<accession>A0ABZ2CEX9</accession>
<evidence type="ECO:0000313" key="2">
    <source>
        <dbReference type="EMBL" id="WVX82275.1"/>
    </source>
</evidence>
<feature type="region of interest" description="Disordered" evidence="1">
    <location>
        <begin position="1"/>
        <end position="44"/>
    </location>
</feature>
<evidence type="ECO:0000313" key="3">
    <source>
        <dbReference type="Proteomes" id="UP001357223"/>
    </source>
</evidence>
<dbReference type="EMBL" id="CP137640">
    <property type="protein sequence ID" value="WVX82275.1"/>
    <property type="molecule type" value="Genomic_DNA"/>
</dbReference>
<keyword evidence="3" id="KW-1185">Reference proteome</keyword>
<proteinExistence type="predicted"/>
<name>A0ABZ2CEX9_9BACI</name>
<gene>
    <name evidence="2" type="ORF">R4Z09_04540</name>
</gene>
<dbReference type="Proteomes" id="UP001357223">
    <property type="component" value="Chromosome"/>
</dbReference>
<organism evidence="2 3">
    <name type="scientific">Niallia oryzisoli</name>
    <dbReference type="NCBI Taxonomy" id="1737571"/>
    <lineage>
        <taxon>Bacteria</taxon>
        <taxon>Bacillati</taxon>
        <taxon>Bacillota</taxon>
        <taxon>Bacilli</taxon>
        <taxon>Bacillales</taxon>
        <taxon>Bacillaceae</taxon>
        <taxon>Niallia</taxon>
    </lineage>
</organism>
<evidence type="ECO:0000256" key="1">
    <source>
        <dbReference type="SAM" id="MobiDB-lite"/>
    </source>
</evidence>